<reference evidence="13 14" key="1">
    <citation type="submission" date="2020-08" db="EMBL/GenBank/DDBJ databases">
        <title>Genome sequence of Erysipelothrix inopinata DSM 15511T.</title>
        <authorList>
            <person name="Hyun D.-W."/>
            <person name="Bae J.-W."/>
        </authorList>
    </citation>
    <scope>NUCLEOTIDE SEQUENCE [LARGE SCALE GENOMIC DNA]</scope>
    <source>
        <strain evidence="13 14">DSM 15511</strain>
    </source>
</reference>
<dbReference type="Pfam" id="PF08207">
    <property type="entry name" value="EFP_N"/>
    <property type="match status" value="1"/>
</dbReference>
<evidence type="ECO:0000259" key="12">
    <source>
        <dbReference type="SMART" id="SM01185"/>
    </source>
</evidence>
<dbReference type="NCBIfam" id="NF001810">
    <property type="entry name" value="PRK00529.1"/>
    <property type="match status" value="1"/>
</dbReference>
<evidence type="ECO:0000256" key="10">
    <source>
        <dbReference type="RuleBase" id="RU004389"/>
    </source>
</evidence>
<comment type="subcellular location">
    <subcellularLocation>
        <location evidence="1 8">Cytoplasm</location>
    </subcellularLocation>
</comment>
<sequence length="186" mass="20793">MIQSNDLRSGMSIIYEGNLYQVIDTSHNKTAQRQMIIKAKVRNMRSGSVTELTLIGGDKLEQAHIEKRPMQYLYDGGDVLVFMDGETYEQIEIAKDKLEWELNFMKENADVTIVLYESEVLGLNLPEKVSLVVTEAEPAVKGDTATNAQKNAVLETGYEIRVPLFISEGEVVVINTTDGKYSGRAN</sequence>
<dbReference type="InterPro" id="IPR020599">
    <property type="entry name" value="Transl_elong_fac_P/YeiP"/>
</dbReference>
<comment type="function">
    <text evidence="7 8">Involved in peptide bond synthesis. Stimulates efficient translation and peptide-bond synthesis on native or reconstituted 70S ribosomes in vitro. Probably functions indirectly by altering the affinity of the ribosome for aminoacyl-tRNA, thus increasing their reactivity as acceptors for peptidyl transferase.</text>
</comment>
<dbReference type="SMART" id="SM01185">
    <property type="entry name" value="EFP"/>
    <property type="match status" value="1"/>
</dbReference>
<dbReference type="PROSITE" id="PS01275">
    <property type="entry name" value="EFP"/>
    <property type="match status" value="1"/>
</dbReference>
<dbReference type="GO" id="GO:0043043">
    <property type="term" value="P:peptide biosynthetic process"/>
    <property type="evidence" value="ECO:0007669"/>
    <property type="project" value="InterPro"/>
</dbReference>
<dbReference type="InterPro" id="IPR012340">
    <property type="entry name" value="NA-bd_OB-fold"/>
</dbReference>
<dbReference type="GO" id="GO:0005829">
    <property type="term" value="C:cytosol"/>
    <property type="evidence" value="ECO:0007669"/>
    <property type="project" value="UniProtKB-ARBA"/>
</dbReference>
<keyword evidence="4 8" id="KW-0963">Cytoplasm</keyword>
<comment type="pathway">
    <text evidence="2 8">Protein biosynthesis; polypeptide chain elongation.</text>
</comment>
<dbReference type="NCBIfam" id="TIGR00038">
    <property type="entry name" value="efp"/>
    <property type="match status" value="1"/>
</dbReference>
<evidence type="ECO:0000256" key="9">
    <source>
        <dbReference type="NCBIfam" id="TIGR00038"/>
    </source>
</evidence>
<dbReference type="EMBL" id="CP060715">
    <property type="protein sequence ID" value="QNN60424.1"/>
    <property type="molecule type" value="Genomic_DNA"/>
</dbReference>
<feature type="domain" description="Elongation factor P C-terminal" evidence="11">
    <location>
        <begin position="129"/>
        <end position="184"/>
    </location>
</feature>
<dbReference type="PANTHER" id="PTHR30053:SF12">
    <property type="entry name" value="ELONGATION FACTOR P (EF-P) FAMILY PROTEIN"/>
    <property type="match status" value="1"/>
</dbReference>
<evidence type="ECO:0000313" key="14">
    <source>
        <dbReference type="Proteomes" id="UP000515928"/>
    </source>
</evidence>
<accession>A0A7G9RXU9</accession>
<comment type="similarity">
    <text evidence="3 8 10">Belongs to the elongation factor P family.</text>
</comment>
<dbReference type="HAMAP" id="MF_00141">
    <property type="entry name" value="EF_P"/>
    <property type="match status" value="1"/>
</dbReference>
<organism evidence="13 14">
    <name type="scientific">Erysipelothrix inopinata</name>
    <dbReference type="NCBI Taxonomy" id="225084"/>
    <lineage>
        <taxon>Bacteria</taxon>
        <taxon>Bacillati</taxon>
        <taxon>Bacillota</taxon>
        <taxon>Erysipelotrichia</taxon>
        <taxon>Erysipelotrichales</taxon>
        <taxon>Erysipelotrichaceae</taxon>
        <taxon>Erysipelothrix</taxon>
    </lineage>
</organism>
<dbReference type="GO" id="GO:0003746">
    <property type="term" value="F:translation elongation factor activity"/>
    <property type="evidence" value="ECO:0007669"/>
    <property type="project" value="UniProtKB-UniRule"/>
</dbReference>
<evidence type="ECO:0000256" key="1">
    <source>
        <dbReference type="ARBA" id="ARBA00004496"/>
    </source>
</evidence>
<keyword evidence="6 8" id="KW-0648">Protein biosynthesis</keyword>
<evidence type="ECO:0000256" key="6">
    <source>
        <dbReference type="ARBA" id="ARBA00022917"/>
    </source>
</evidence>
<dbReference type="UniPathway" id="UPA00345"/>
<evidence type="ECO:0000256" key="8">
    <source>
        <dbReference type="HAMAP-Rule" id="MF_00141"/>
    </source>
</evidence>
<dbReference type="InterPro" id="IPR014722">
    <property type="entry name" value="Rib_uL2_dom2"/>
</dbReference>
<dbReference type="SUPFAM" id="SSF50104">
    <property type="entry name" value="Translation proteins SH3-like domain"/>
    <property type="match status" value="1"/>
</dbReference>
<gene>
    <name evidence="8 13" type="primary">efp</name>
    <name evidence="13" type="ORF">H9L01_08605</name>
</gene>
<evidence type="ECO:0000256" key="3">
    <source>
        <dbReference type="ARBA" id="ARBA00009479"/>
    </source>
</evidence>
<dbReference type="InterPro" id="IPR013185">
    <property type="entry name" value="Transl_elong_KOW-like"/>
</dbReference>
<dbReference type="FunFam" id="2.40.50.140:FF:000009">
    <property type="entry name" value="Elongation factor P"/>
    <property type="match status" value="1"/>
</dbReference>
<evidence type="ECO:0000256" key="7">
    <source>
        <dbReference type="ARBA" id="ARBA00025469"/>
    </source>
</evidence>
<dbReference type="SMART" id="SM00841">
    <property type="entry name" value="Elong-fact-P_C"/>
    <property type="match status" value="1"/>
</dbReference>
<dbReference type="CDD" id="cd05794">
    <property type="entry name" value="S1_EF-P_repeat_2"/>
    <property type="match status" value="1"/>
</dbReference>
<evidence type="ECO:0000313" key="13">
    <source>
        <dbReference type="EMBL" id="QNN60424.1"/>
    </source>
</evidence>
<evidence type="ECO:0000259" key="11">
    <source>
        <dbReference type="SMART" id="SM00841"/>
    </source>
</evidence>
<evidence type="ECO:0000256" key="4">
    <source>
        <dbReference type="ARBA" id="ARBA00022490"/>
    </source>
</evidence>
<dbReference type="PANTHER" id="PTHR30053">
    <property type="entry name" value="ELONGATION FACTOR P"/>
    <property type="match status" value="1"/>
</dbReference>
<dbReference type="AlphaFoldDB" id="A0A7G9RXU9"/>
<name>A0A7G9RXU9_9FIRM</name>
<dbReference type="CDD" id="cd04470">
    <property type="entry name" value="S1_EF-P_repeat_1"/>
    <property type="match status" value="1"/>
</dbReference>
<dbReference type="Proteomes" id="UP000515928">
    <property type="component" value="Chromosome"/>
</dbReference>
<dbReference type="SUPFAM" id="SSF50249">
    <property type="entry name" value="Nucleic acid-binding proteins"/>
    <property type="match status" value="2"/>
</dbReference>
<dbReference type="InterPro" id="IPR001059">
    <property type="entry name" value="Transl_elong_P/YeiP_cen"/>
</dbReference>
<evidence type="ECO:0000256" key="2">
    <source>
        <dbReference type="ARBA" id="ARBA00004815"/>
    </source>
</evidence>
<keyword evidence="14" id="KW-1185">Reference proteome</keyword>
<protein>
    <recommendedName>
        <fullName evidence="8 9">Elongation factor P</fullName>
        <shortName evidence="8">EF-P</shortName>
    </recommendedName>
</protein>
<evidence type="ECO:0000256" key="5">
    <source>
        <dbReference type="ARBA" id="ARBA00022768"/>
    </source>
</evidence>
<dbReference type="InterPro" id="IPR011768">
    <property type="entry name" value="Transl_elongation_fac_P"/>
</dbReference>
<dbReference type="InterPro" id="IPR013852">
    <property type="entry name" value="Transl_elong_P/YeiP_CS"/>
</dbReference>
<feature type="domain" description="Translation elongation factor P/YeiP central" evidence="12">
    <location>
        <begin position="67"/>
        <end position="121"/>
    </location>
</feature>
<dbReference type="Gene3D" id="2.40.50.140">
    <property type="entry name" value="Nucleic acid-binding proteins"/>
    <property type="match status" value="2"/>
</dbReference>
<dbReference type="InterPro" id="IPR015365">
    <property type="entry name" value="Elong-fact-P_C"/>
</dbReference>
<proteinExistence type="inferred from homology"/>
<dbReference type="InterPro" id="IPR008991">
    <property type="entry name" value="Translation_prot_SH3-like_sf"/>
</dbReference>
<dbReference type="Pfam" id="PF01132">
    <property type="entry name" value="EFP"/>
    <property type="match status" value="1"/>
</dbReference>
<dbReference type="FunFam" id="2.40.50.140:FF:000004">
    <property type="entry name" value="Elongation factor P"/>
    <property type="match status" value="1"/>
</dbReference>
<dbReference type="PIRSF" id="PIRSF005901">
    <property type="entry name" value="EF-P"/>
    <property type="match status" value="1"/>
</dbReference>
<keyword evidence="5 8" id="KW-0251">Elongation factor</keyword>
<dbReference type="Pfam" id="PF09285">
    <property type="entry name" value="Elong-fact-P_C"/>
    <property type="match status" value="1"/>
</dbReference>
<dbReference type="Gene3D" id="2.30.30.30">
    <property type="match status" value="1"/>
</dbReference>
<dbReference type="KEGG" id="eio:H9L01_08605"/>
<dbReference type="RefSeq" id="WP_187533553.1">
    <property type="nucleotide sequence ID" value="NZ_CBCSHU010000004.1"/>
</dbReference>